<keyword evidence="1" id="KW-0812">Transmembrane</keyword>
<dbReference type="PANTHER" id="PTHR30353">
    <property type="entry name" value="INNER MEMBRANE PROTEIN DEDA-RELATED"/>
    <property type="match status" value="1"/>
</dbReference>
<comment type="caution">
    <text evidence="1">Lacks conserved residue(s) required for the propagation of feature annotation.</text>
</comment>
<evidence type="ECO:0008006" key="4">
    <source>
        <dbReference type="Google" id="ProtNLM"/>
    </source>
</evidence>
<keyword evidence="1" id="KW-1133">Transmembrane helix</keyword>
<organism evidence="2 3">
    <name type="scientific">Fodinicola feengrottensis</name>
    <dbReference type="NCBI Taxonomy" id="435914"/>
    <lineage>
        <taxon>Bacteria</taxon>
        <taxon>Bacillati</taxon>
        <taxon>Actinomycetota</taxon>
        <taxon>Actinomycetes</taxon>
        <taxon>Mycobacteriales</taxon>
        <taxon>Fodinicola</taxon>
    </lineage>
</organism>
<dbReference type="EMBL" id="BAAANY010000031">
    <property type="protein sequence ID" value="GAA1706389.1"/>
    <property type="molecule type" value="Genomic_DNA"/>
</dbReference>
<reference evidence="3" key="1">
    <citation type="journal article" date="2019" name="Int. J. Syst. Evol. Microbiol.">
        <title>The Global Catalogue of Microorganisms (GCM) 10K type strain sequencing project: providing services to taxonomists for standard genome sequencing and annotation.</title>
        <authorList>
            <consortium name="The Broad Institute Genomics Platform"/>
            <consortium name="The Broad Institute Genome Sequencing Center for Infectious Disease"/>
            <person name="Wu L."/>
            <person name="Ma J."/>
        </authorList>
    </citation>
    <scope>NUCLEOTIDE SEQUENCE [LARGE SCALE GENOMIC DNA]</scope>
    <source>
        <strain evidence="3">JCM 14718</strain>
    </source>
</reference>
<sequence>MTGLVGFLSSLQGPVLLLVAGLLLIPESGLAIGFFLPGTTLLFALGFCAHAGMVPLAAALAAAAVGAVLGPQVGYFRGRRRRAVPSRWLARVPAGITERVQGYLVRHPMLSVACGQWLVSARMLTPWLSGRLLPWRRFTLANVPSAVLWATSLVTLGYLVGVEVTQRLNVGMTVVGVVAVVAVLGFALVRALKPANSAGCRLPFIVKARSAPASGG</sequence>
<dbReference type="RefSeq" id="WP_344314045.1">
    <property type="nucleotide sequence ID" value="NZ_BAAANY010000031.1"/>
</dbReference>
<feature type="transmembrane region" description="Helical" evidence="1">
    <location>
        <begin position="41"/>
        <end position="70"/>
    </location>
</feature>
<dbReference type="Proteomes" id="UP001500618">
    <property type="component" value="Unassembled WGS sequence"/>
</dbReference>
<feature type="transmembrane region" description="Helical" evidence="1">
    <location>
        <begin position="172"/>
        <end position="192"/>
    </location>
</feature>
<keyword evidence="3" id="KW-1185">Reference proteome</keyword>
<comment type="similarity">
    <text evidence="1">Belongs to the DedA family.</text>
</comment>
<protein>
    <recommendedName>
        <fullName evidence="4">DedA family protein</fullName>
    </recommendedName>
</protein>
<keyword evidence="1" id="KW-0472">Membrane</keyword>
<name>A0ABP4UML5_9ACTN</name>
<keyword evidence="1" id="KW-1003">Cell membrane</keyword>
<proteinExistence type="inferred from homology"/>
<feature type="transmembrane region" description="Helical" evidence="1">
    <location>
        <begin position="138"/>
        <end position="160"/>
    </location>
</feature>
<evidence type="ECO:0000313" key="2">
    <source>
        <dbReference type="EMBL" id="GAA1706389.1"/>
    </source>
</evidence>
<evidence type="ECO:0000256" key="1">
    <source>
        <dbReference type="RuleBase" id="RU367016"/>
    </source>
</evidence>
<evidence type="ECO:0000313" key="3">
    <source>
        <dbReference type="Proteomes" id="UP001500618"/>
    </source>
</evidence>
<accession>A0ABP4UML5</accession>
<dbReference type="PANTHER" id="PTHR30353:SF0">
    <property type="entry name" value="TRANSMEMBRANE PROTEIN"/>
    <property type="match status" value="1"/>
</dbReference>
<gene>
    <name evidence="2" type="ORF">GCM10009765_64790</name>
</gene>
<dbReference type="InterPro" id="IPR032818">
    <property type="entry name" value="DedA-like"/>
</dbReference>
<comment type="caution">
    <text evidence="2">The sequence shown here is derived from an EMBL/GenBank/DDBJ whole genome shotgun (WGS) entry which is preliminary data.</text>
</comment>
<comment type="subcellular location">
    <subcellularLocation>
        <location evidence="1">Cell membrane</location>
        <topology evidence="1">Multi-pass membrane protein</topology>
    </subcellularLocation>
</comment>